<feature type="domain" description="Uracil-DNA glycosylase-like" evidence="12">
    <location>
        <begin position="115"/>
        <end position="263"/>
    </location>
</feature>
<evidence type="ECO:0000256" key="11">
    <source>
        <dbReference type="ARBA" id="ARBA00023204"/>
    </source>
</evidence>
<dbReference type="InterPro" id="IPR036895">
    <property type="entry name" value="Uracil-DNA_glycosylase-like_sf"/>
</dbReference>
<keyword evidence="7" id="KW-0227">DNA damage</keyword>
<proteinExistence type="inferred from homology"/>
<evidence type="ECO:0000256" key="8">
    <source>
        <dbReference type="ARBA" id="ARBA00022801"/>
    </source>
</evidence>
<dbReference type="InterPro" id="IPR005273">
    <property type="entry name" value="Ura-DNA_glyco_family4"/>
</dbReference>
<evidence type="ECO:0000256" key="9">
    <source>
        <dbReference type="ARBA" id="ARBA00023004"/>
    </source>
</evidence>
<dbReference type="Pfam" id="PF03167">
    <property type="entry name" value="UDG"/>
    <property type="match status" value="1"/>
</dbReference>
<organism evidence="13">
    <name type="scientific">Candidatus Thiocaldithrix dubininis</name>
    <dbReference type="NCBI Taxonomy" id="3080823"/>
    <lineage>
        <taxon>Bacteria</taxon>
        <taxon>Pseudomonadati</taxon>
        <taxon>Pseudomonadota</taxon>
        <taxon>Gammaproteobacteria</taxon>
        <taxon>Thiotrichales</taxon>
        <taxon>Thiotrichaceae</taxon>
        <taxon>Candidatus Thiocaldithrix</taxon>
    </lineage>
</organism>
<dbReference type="EC" id="3.2.2.27" evidence="3"/>
<evidence type="ECO:0000313" key="13">
    <source>
        <dbReference type="EMBL" id="WGZ89668.1"/>
    </source>
</evidence>
<dbReference type="NCBIfam" id="TIGR00758">
    <property type="entry name" value="UDG_fam4"/>
    <property type="match status" value="1"/>
</dbReference>
<evidence type="ECO:0000256" key="10">
    <source>
        <dbReference type="ARBA" id="ARBA00023014"/>
    </source>
</evidence>
<protein>
    <recommendedName>
        <fullName evidence="4">Type-4 uracil-DNA glycosylase</fullName>
        <ecNumber evidence="3">3.2.2.27</ecNumber>
    </recommendedName>
</protein>
<keyword evidence="8 13" id="KW-0378">Hydrolase</keyword>
<dbReference type="InterPro" id="IPR051536">
    <property type="entry name" value="UDG_Type-4/5"/>
</dbReference>
<dbReference type="InterPro" id="IPR005122">
    <property type="entry name" value="Uracil-DNA_glycosylase-like"/>
</dbReference>
<dbReference type="SUPFAM" id="SSF52141">
    <property type="entry name" value="Uracil-DNA glycosylase-like"/>
    <property type="match status" value="1"/>
</dbReference>
<accession>A0AA95H4V5</accession>
<dbReference type="CDD" id="cd10030">
    <property type="entry name" value="UDG-F4_TTUDGA_SPO1dp_like"/>
    <property type="match status" value="1"/>
</dbReference>
<evidence type="ECO:0000256" key="3">
    <source>
        <dbReference type="ARBA" id="ARBA00012030"/>
    </source>
</evidence>
<gene>
    <name evidence="13" type="ORF">QJT80_09150</name>
</gene>
<keyword evidence="10" id="KW-0411">Iron-sulfur</keyword>
<evidence type="ECO:0000259" key="12">
    <source>
        <dbReference type="SMART" id="SM00986"/>
    </source>
</evidence>
<dbReference type="KEGG" id="tdu:QJT80_09150"/>
<evidence type="ECO:0000256" key="5">
    <source>
        <dbReference type="ARBA" id="ARBA00022485"/>
    </source>
</evidence>
<keyword evidence="6" id="KW-0479">Metal-binding</keyword>
<dbReference type="SMART" id="SM00986">
    <property type="entry name" value="UDG"/>
    <property type="match status" value="1"/>
</dbReference>
<dbReference type="EMBL" id="CP124755">
    <property type="protein sequence ID" value="WGZ89668.1"/>
    <property type="molecule type" value="Genomic_DNA"/>
</dbReference>
<keyword evidence="9" id="KW-0408">Iron</keyword>
<dbReference type="GO" id="GO:0004844">
    <property type="term" value="F:uracil DNA N-glycosylase activity"/>
    <property type="evidence" value="ECO:0007669"/>
    <property type="project" value="UniProtKB-EC"/>
</dbReference>
<reference evidence="13" key="2">
    <citation type="submission" date="2023-04" db="EMBL/GenBank/DDBJ databases">
        <authorList>
            <person name="Beletskiy A.V."/>
            <person name="Mardanov A.V."/>
            <person name="Ravin N.V."/>
        </authorList>
    </citation>
    <scope>NUCLEOTIDE SEQUENCE</scope>
    <source>
        <strain evidence="13">GKL-01</strain>
    </source>
</reference>
<evidence type="ECO:0000256" key="1">
    <source>
        <dbReference type="ARBA" id="ARBA00001400"/>
    </source>
</evidence>
<dbReference type="AlphaFoldDB" id="A0AA95H4V5"/>
<name>A0AA95H4V5_9GAMM</name>
<keyword evidence="5" id="KW-0004">4Fe-4S</keyword>
<keyword evidence="13" id="KW-0326">Glycosidase</keyword>
<dbReference type="PANTHER" id="PTHR33693:SF1">
    <property type="entry name" value="TYPE-4 URACIL-DNA GLYCOSYLASE"/>
    <property type="match status" value="1"/>
</dbReference>
<dbReference type="Gene3D" id="3.40.470.10">
    <property type="entry name" value="Uracil-DNA glycosylase-like domain"/>
    <property type="match status" value="1"/>
</dbReference>
<evidence type="ECO:0000256" key="2">
    <source>
        <dbReference type="ARBA" id="ARBA00006521"/>
    </source>
</evidence>
<dbReference type="SMART" id="SM00987">
    <property type="entry name" value="UreE_C"/>
    <property type="match status" value="1"/>
</dbReference>
<dbReference type="PANTHER" id="PTHR33693">
    <property type="entry name" value="TYPE-5 URACIL-DNA GLYCOSYLASE"/>
    <property type="match status" value="1"/>
</dbReference>
<dbReference type="GO" id="GO:0006281">
    <property type="term" value="P:DNA repair"/>
    <property type="evidence" value="ECO:0007669"/>
    <property type="project" value="UniProtKB-KW"/>
</dbReference>
<evidence type="ECO:0000256" key="7">
    <source>
        <dbReference type="ARBA" id="ARBA00022763"/>
    </source>
</evidence>
<evidence type="ECO:0000256" key="6">
    <source>
        <dbReference type="ARBA" id="ARBA00022723"/>
    </source>
</evidence>
<evidence type="ECO:0000256" key="4">
    <source>
        <dbReference type="ARBA" id="ARBA00019403"/>
    </source>
</evidence>
<dbReference type="GO" id="GO:0051539">
    <property type="term" value="F:4 iron, 4 sulfur cluster binding"/>
    <property type="evidence" value="ECO:0007669"/>
    <property type="project" value="UniProtKB-KW"/>
</dbReference>
<comment type="catalytic activity">
    <reaction evidence="1">
        <text>Hydrolyzes single-stranded DNA or mismatched double-stranded DNA and polynucleotides, releasing free uracil.</text>
        <dbReference type="EC" id="3.2.2.27"/>
    </reaction>
</comment>
<sequence length="274" mass="30276">MNLELRQRYMQAMGVPVWLPKQQSVVCPVSTQTEPVMTLASSMNTHAEASLKDAISVLTATELPKSVVKPIAVTSAPVNVNAPKLVHDLDWQALQAAVKACECCTLSKTRTQTVFGVGNQTADLLVIGEAPGADEDRKGEPFVGKAGQLLNNMLLSIGLQRDNIYIANILKCRPPNNRDPKPDEAAQCRAYLEQQIALVQPKLILVVGRIAAQNLLQTDLPLGRLRNQLHYMPSTQIPVYVTYHPAYLLRQPADKRKAWQDLLKTQELLNHYVG</sequence>
<dbReference type="GO" id="GO:0046872">
    <property type="term" value="F:metal ion binding"/>
    <property type="evidence" value="ECO:0007669"/>
    <property type="project" value="UniProtKB-KW"/>
</dbReference>
<dbReference type="Proteomes" id="UP001300672">
    <property type="component" value="Chromosome"/>
</dbReference>
<keyword evidence="11" id="KW-0234">DNA repair</keyword>
<comment type="similarity">
    <text evidence="2">Belongs to the uracil-DNA glycosylase (UDG) superfamily. Type 4 (UDGa) family.</text>
</comment>
<reference evidence="13" key="1">
    <citation type="journal article" date="2023" name="Int. J. Mol. Sci.">
        <title>Metagenomics Revealed a New Genus 'Candidatus Thiocaldithrix dubininis' gen. nov., sp. nov. and a New Species 'Candidatus Thiothrix putei' sp. nov. in the Family Thiotrichaceae, Some Members of Which Have Traits of Both Na+- and H+-Motive Energetics.</title>
        <authorList>
            <person name="Ravin N.V."/>
            <person name="Muntyan M.S."/>
            <person name="Smolyakov D.D."/>
            <person name="Rudenko T.S."/>
            <person name="Beletsky A.V."/>
            <person name="Mardanov A.V."/>
            <person name="Grabovich M.Y."/>
        </authorList>
    </citation>
    <scope>NUCLEOTIDE SEQUENCE</scope>
    <source>
        <strain evidence="13">GKL-01</strain>
    </source>
</reference>